<reference evidence="2 3" key="1">
    <citation type="journal article" date="2018" name="Int. J. Syst. Evol. Microbiol.">
        <title>Glycomyces paridis sp. nov., isolated from the medicinal plant Paris polyphylla.</title>
        <authorList>
            <person name="Fang X.M."/>
            <person name="Bai J.L."/>
            <person name="Su J."/>
            <person name="Zhao L.L."/>
            <person name="Liu H.Y."/>
            <person name="Ma B.P."/>
            <person name="Zhang Y.Q."/>
            <person name="Yu L.Y."/>
        </authorList>
    </citation>
    <scope>NUCLEOTIDE SEQUENCE [LARGE SCALE GENOMIC DNA]</scope>
    <source>
        <strain evidence="2 3">CPCC 204357</strain>
    </source>
</reference>
<dbReference type="AlphaFoldDB" id="A0A4V4HMV0"/>
<dbReference type="OrthoDB" id="9795188at2"/>
<accession>A0A4V4HMV0</accession>
<name>A0A4V4HMV0_9ACTN</name>
<dbReference type="InterPro" id="IPR051531">
    <property type="entry name" value="N-acetyltransferase"/>
</dbReference>
<dbReference type="Gene3D" id="3.40.630.30">
    <property type="match status" value="1"/>
</dbReference>
<dbReference type="InterPro" id="IPR016181">
    <property type="entry name" value="Acyl_CoA_acyltransferase"/>
</dbReference>
<evidence type="ECO:0000313" key="2">
    <source>
        <dbReference type="EMBL" id="THV23596.1"/>
    </source>
</evidence>
<keyword evidence="3" id="KW-1185">Reference proteome</keyword>
<dbReference type="Proteomes" id="UP000305792">
    <property type="component" value="Unassembled WGS sequence"/>
</dbReference>
<dbReference type="PANTHER" id="PTHR43792">
    <property type="entry name" value="GNAT FAMILY, PUTATIVE (AFU_ORTHOLOGUE AFUA_3G00765)-RELATED-RELATED"/>
    <property type="match status" value="1"/>
</dbReference>
<dbReference type="GO" id="GO:0016747">
    <property type="term" value="F:acyltransferase activity, transferring groups other than amino-acyl groups"/>
    <property type="evidence" value="ECO:0007669"/>
    <property type="project" value="InterPro"/>
</dbReference>
<evidence type="ECO:0000259" key="1">
    <source>
        <dbReference type="PROSITE" id="PS51186"/>
    </source>
</evidence>
<keyword evidence="2" id="KW-0808">Transferase</keyword>
<dbReference type="RefSeq" id="WP_136531969.1">
    <property type="nucleotide sequence ID" value="NZ_STGX01000021.1"/>
</dbReference>
<dbReference type="SUPFAM" id="SSF55729">
    <property type="entry name" value="Acyl-CoA N-acyltransferases (Nat)"/>
    <property type="match status" value="1"/>
</dbReference>
<gene>
    <name evidence="2" type="ORF">E9998_22640</name>
</gene>
<proteinExistence type="predicted"/>
<dbReference type="Pfam" id="PF13302">
    <property type="entry name" value="Acetyltransf_3"/>
    <property type="match status" value="1"/>
</dbReference>
<feature type="domain" description="N-acetyltransferase" evidence="1">
    <location>
        <begin position="10"/>
        <end position="171"/>
    </location>
</feature>
<sequence length="171" mass="18370">MEAPLTDGTVTIAPLGPGDFAAHLAGQDAELARWLAGGRSTPAQVRTYLERCALWWDRGGPFHNFGIRIGPETVLAGTVDVQVGQSYLAPGQTNLAYGLYPPWRGKGLATRAVLLACRYARGLGCAEAVIRCEPANTRSAAVATRAGFAFGQQRSEPDGTLLDWYLRDLRP</sequence>
<dbReference type="PROSITE" id="PS51186">
    <property type="entry name" value="GNAT"/>
    <property type="match status" value="1"/>
</dbReference>
<evidence type="ECO:0000313" key="3">
    <source>
        <dbReference type="Proteomes" id="UP000305792"/>
    </source>
</evidence>
<protein>
    <submittedName>
        <fullName evidence="2">GNAT family N-acetyltransferase</fullName>
    </submittedName>
</protein>
<organism evidence="2 3">
    <name type="scientific">Glycomyces paridis</name>
    <dbReference type="NCBI Taxonomy" id="2126555"/>
    <lineage>
        <taxon>Bacteria</taxon>
        <taxon>Bacillati</taxon>
        <taxon>Actinomycetota</taxon>
        <taxon>Actinomycetes</taxon>
        <taxon>Glycomycetales</taxon>
        <taxon>Glycomycetaceae</taxon>
        <taxon>Glycomyces</taxon>
    </lineage>
</organism>
<dbReference type="PANTHER" id="PTHR43792:SF16">
    <property type="entry name" value="N-ACETYLTRANSFERASE DOMAIN-CONTAINING PROTEIN"/>
    <property type="match status" value="1"/>
</dbReference>
<dbReference type="EMBL" id="STGX01000021">
    <property type="protein sequence ID" value="THV23596.1"/>
    <property type="molecule type" value="Genomic_DNA"/>
</dbReference>
<comment type="caution">
    <text evidence="2">The sequence shown here is derived from an EMBL/GenBank/DDBJ whole genome shotgun (WGS) entry which is preliminary data.</text>
</comment>
<dbReference type="InterPro" id="IPR000182">
    <property type="entry name" value="GNAT_dom"/>
</dbReference>